<evidence type="ECO:0000313" key="2">
    <source>
        <dbReference type="EMBL" id="TYP91807.1"/>
    </source>
</evidence>
<reference evidence="2 3" key="1">
    <citation type="submission" date="2019-07" db="EMBL/GenBank/DDBJ databases">
        <title>Genomic Encyclopedia of Archaeal and Bacterial Type Strains, Phase II (KMG-II): from individual species to whole genera.</title>
        <authorList>
            <person name="Goeker M."/>
        </authorList>
    </citation>
    <scope>NUCLEOTIDE SEQUENCE [LARGE SCALE GENOMIC DNA]</scope>
    <source>
        <strain evidence="2 3">DSM 18850</strain>
    </source>
</reference>
<evidence type="ECO:0008006" key="4">
    <source>
        <dbReference type="Google" id="ProtNLM"/>
    </source>
</evidence>
<evidence type="ECO:0000256" key="1">
    <source>
        <dbReference type="SAM" id="Phobius"/>
    </source>
</evidence>
<dbReference type="NCBIfam" id="NF037970">
    <property type="entry name" value="vanZ_1"/>
    <property type="match status" value="1"/>
</dbReference>
<feature type="transmembrane region" description="Helical" evidence="1">
    <location>
        <begin position="72"/>
        <end position="92"/>
    </location>
</feature>
<dbReference type="PANTHER" id="PTHR28008">
    <property type="entry name" value="DOMAIN PROTEIN, PUTATIVE (AFU_ORTHOLOGUE AFUA_3G10980)-RELATED"/>
    <property type="match status" value="1"/>
</dbReference>
<accession>A0A5S5D6W1</accession>
<dbReference type="RefSeq" id="WP_246155055.1">
    <property type="nucleotide sequence ID" value="NZ_VNHX01000018.1"/>
</dbReference>
<keyword evidence="1" id="KW-1133">Transmembrane helix</keyword>
<keyword evidence="3" id="KW-1185">Reference proteome</keyword>
<name>A0A5S5D6W1_9SPHI</name>
<comment type="caution">
    <text evidence="2">The sequence shown here is derived from an EMBL/GenBank/DDBJ whole genome shotgun (WGS) entry which is preliminary data.</text>
</comment>
<proteinExistence type="predicted"/>
<feature type="transmembrane region" description="Helical" evidence="1">
    <location>
        <begin position="41"/>
        <end position="60"/>
    </location>
</feature>
<dbReference type="PANTHER" id="PTHR28008:SF1">
    <property type="entry name" value="DOMAIN PROTEIN, PUTATIVE (AFU_ORTHOLOGUE AFUA_3G10980)-RELATED"/>
    <property type="match status" value="1"/>
</dbReference>
<dbReference type="AlphaFoldDB" id="A0A5S5D6W1"/>
<feature type="transmembrane region" description="Helical" evidence="1">
    <location>
        <begin position="104"/>
        <end position="121"/>
    </location>
</feature>
<dbReference type="EMBL" id="VNHX01000018">
    <property type="protein sequence ID" value="TYP91807.1"/>
    <property type="molecule type" value="Genomic_DNA"/>
</dbReference>
<feature type="transmembrane region" description="Helical" evidence="1">
    <location>
        <begin position="7"/>
        <end position="26"/>
    </location>
</feature>
<gene>
    <name evidence="2" type="ORF">BC792_11854</name>
</gene>
<keyword evidence="1" id="KW-0472">Membrane</keyword>
<keyword evidence="1" id="KW-0812">Transmembrane</keyword>
<evidence type="ECO:0000313" key="3">
    <source>
        <dbReference type="Proteomes" id="UP000325105"/>
    </source>
</evidence>
<sequence length="129" mass="14895">MLRFLYNYSWAIIWAIVMLLLMGLPSKDLPSTNYFEGFDKLAHSGCFFVFTVLLLLGSIIQSKGRASKIRTMFLTLLITTFFAFGTEGLQLYLSSDREADWWDIFADYVGIGMGVFSYLLLHQRRFNYG</sequence>
<protein>
    <recommendedName>
        <fullName evidence="4">VanZ like protein</fullName>
    </recommendedName>
</protein>
<dbReference type="Proteomes" id="UP000325105">
    <property type="component" value="Unassembled WGS sequence"/>
</dbReference>
<organism evidence="2 3">
    <name type="scientific">Sphingobacterium allocomposti</name>
    <dbReference type="NCBI Taxonomy" id="415956"/>
    <lineage>
        <taxon>Bacteria</taxon>
        <taxon>Pseudomonadati</taxon>
        <taxon>Bacteroidota</taxon>
        <taxon>Sphingobacteriia</taxon>
        <taxon>Sphingobacteriales</taxon>
        <taxon>Sphingobacteriaceae</taxon>
        <taxon>Sphingobacterium</taxon>
    </lineage>
</organism>